<dbReference type="Proteomes" id="UP000515307">
    <property type="component" value="Chromosome"/>
</dbReference>
<dbReference type="PANTHER" id="PTHR39428:SF3">
    <property type="entry name" value="DEAZAFLAVIN-DEPENDENT NITROREDUCTASE"/>
    <property type="match status" value="1"/>
</dbReference>
<evidence type="ECO:0000313" key="3">
    <source>
        <dbReference type="EMBL" id="QNE73556.1"/>
    </source>
</evidence>
<dbReference type="GO" id="GO:0005886">
    <property type="term" value="C:plasma membrane"/>
    <property type="evidence" value="ECO:0007669"/>
    <property type="project" value="TreeGrafter"/>
</dbReference>
<sequence length="159" mass="17735">MPLKGEYEPSANKLVRDQVALYESSGGTKGTTLGSLVGPDDEKRRDLPVVLLTTRGAKSGKIRKTPLMRVEHDGNYAVVASLGGAPKHPVWYYNVVADPRVELQDGPVRQDMLAREVTGEEKAVWWGRAVEAYPDYDDYQKNTDREIPLFVLEPVAEEH</sequence>
<dbReference type="RefSeq" id="WP_185297122.1">
    <property type="nucleotide sequence ID" value="NZ_CP045702.1"/>
</dbReference>
<dbReference type="GO" id="GO:0070967">
    <property type="term" value="F:coenzyme F420 binding"/>
    <property type="evidence" value="ECO:0007669"/>
    <property type="project" value="TreeGrafter"/>
</dbReference>
<reference evidence="4" key="1">
    <citation type="submission" date="2019-10" db="EMBL/GenBank/DDBJ databases">
        <title>Antimicrobial potential of Antarctic Bacteria.</title>
        <authorList>
            <person name="Benaud N."/>
            <person name="Edwards R.J."/>
            <person name="Ferrari B.C."/>
        </authorList>
    </citation>
    <scope>NUCLEOTIDE SEQUENCE [LARGE SCALE GENOMIC DNA]</scope>
    <source>
        <strain evidence="4">NBSH44</strain>
    </source>
</reference>
<dbReference type="InterPro" id="IPR012349">
    <property type="entry name" value="Split_barrel_FMN-bd"/>
</dbReference>
<protein>
    <submittedName>
        <fullName evidence="3">Nitroreductase family deazaflavin-dependent oxidoreductase</fullName>
    </submittedName>
</protein>
<name>A0A7G7BDZ1_9ACTN</name>
<dbReference type="PANTHER" id="PTHR39428">
    <property type="entry name" value="F420H(2)-DEPENDENT QUINONE REDUCTASE RV1261C"/>
    <property type="match status" value="1"/>
</dbReference>
<accession>A0A7G7BDZ1</accession>
<dbReference type="Pfam" id="PF04075">
    <property type="entry name" value="F420H2_quin_red"/>
    <property type="match status" value="1"/>
</dbReference>
<comment type="similarity">
    <text evidence="1">Belongs to the F420H(2)-dependent quinone reductase family.</text>
</comment>
<dbReference type="Gene3D" id="2.30.110.10">
    <property type="entry name" value="Electron Transport, Fmn-binding Protein, Chain A"/>
    <property type="match status" value="1"/>
</dbReference>
<evidence type="ECO:0000256" key="1">
    <source>
        <dbReference type="ARBA" id="ARBA00008710"/>
    </source>
</evidence>
<dbReference type="GO" id="GO:0016491">
    <property type="term" value="F:oxidoreductase activity"/>
    <property type="evidence" value="ECO:0007669"/>
    <property type="project" value="InterPro"/>
</dbReference>
<proteinExistence type="inferred from homology"/>
<comment type="catalytic activity">
    <reaction evidence="2">
        <text>oxidized coenzyme F420-(gamma-L-Glu)(n) + a quinol + H(+) = reduced coenzyme F420-(gamma-L-Glu)(n) + a quinone</text>
        <dbReference type="Rhea" id="RHEA:39663"/>
        <dbReference type="Rhea" id="RHEA-COMP:12939"/>
        <dbReference type="Rhea" id="RHEA-COMP:14378"/>
        <dbReference type="ChEBI" id="CHEBI:15378"/>
        <dbReference type="ChEBI" id="CHEBI:24646"/>
        <dbReference type="ChEBI" id="CHEBI:132124"/>
        <dbReference type="ChEBI" id="CHEBI:133980"/>
        <dbReference type="ChEBI" id="CHEBI:139511"/>
    </reaction>
</comment>
<dbReference type="InterPro" id="IPR004378">
    <property type="entry name" value="F420H2_quin_Rdtase"/>
</dbReference>
<dbReference type="KEGG" id="sfiy:F0344_02050"/>
<organism evidence="3 4">
    <name type="scientific">Streptomyces finlayi</name>
    <dbReference type="NCBI Taxonomy" id="67296"/>
    <lineage>
        <taxon>Bacteria</taxon>
        <taxon>Bacillati</taxon>
        <taxon>Actinomycetota</taxon>
        <taxon>Actinomycetes</taxon>
        <taxon>Kitasatosporales</taxon>
        <taxon>Streptomycetaceae</taxon>
        <taxon>Streptomyces</taxon>
    </lineage>
</organism>
<dbReference type="EMBL" id="CP045702">
    <property type="protein sequence ID" value="QNE73556.1"/>
    <property type="molecule type" value="Genomic_DNA"/>
</dbReference>
<gene>
    <name evidence="3" type="ORF">F0344_02050</name>
</gene>
<evidence type="ECO:0000256" key="2">
    <source>
        <dbReference type="ARBA" id="ARBA00049106"/>
    </source>
</evidence>
<dbReference type="AlphaFoldDB" id="A0A7G7BDZ1"/>
<keyword evidence="4" id="KW-1185">Reference proteome</keyword>
<evidence type="ECO:0000313" key="4">
    <source>
        <dbReference type="Proteomes" id="UP000515307"/>
    </source>
</evidence>
<dbReference type="NCBIfam" id="TIGR00026">
    <property type="entry name" value="hi_GC_TIGR00026"/>
    <property type="match status" value="1"/>
</dbReference>